<keyword evidence="1" id="KW-0812">Transmembrane</keyword>
<feature type="transmembrane region" description="Helical" evidence="1">
    <location>
        <begin position="20"/>
        <end position="43"/>
    </location>
</feature>
<dbReference type="EMBL" id="JBHSJB010000017">
    <property type="protein sequence ID" value="MFC5055949.1"/>
    <property type="molecule type" value="Genomic_DNA"/>
</dbReference>
<dbReference type="Proteomes" id="UP001595833">
    <property type="component" value="Unassembled WGS sequence"/>
</dbReference>
<gene>
    <name evidence="2" type="ORF">ACFPFM_19600</name>
</gene>
<sequence>MTRPPAHVPPALRVLAVLVALWSRVGSVLPLAFLVAALTTWRLRVREKRRKRRATCR</sequence>
<name>A0ABV9Y3J9_9PSEU</name>
<evidence type="ECO:0000256" key="1">
    <source>
        <dbReference type="SAM" id="Phobius"/>
    </source>
</evidence>
<accession>A0ABV9Y3J9</accession>
<comment type="caution">
    <text evidence="2">The sequence shown here is derived from an EMBL/GenBank/DDBJ whole genome shotgun (WGS) entry which is preliminary data.</text>
</comment>
<organism evidence="2 3">
    <name type="scientific">Saccharothrix xinjiangensis</name>
    <dbReference type="NCBI Taxonomy" id="204798"/>
    <lineage>
        <taxon>Bacteria</taxon>
        <taxon>Bacillati</taxon>
        <taxon>Actinomycetota</taxon>
        <taxon>Actinomycetes</taxon>
        <taxon>Pseudonocardiales</taxon>
        <taxon>Pseudonocardiaceae</taxon>
        <taxon>Saccharothrix</taxon>
    </lineage>
</organism>
<proteinExistence type="predicted"/>
<reference evidence="3" key="1">
    <citation type="journal article" date="2019" name="Int. J. Syst. Evol. Microbiol.">
        <title>The Global Catalogue of Microorganisms (GCM) 10K type strain sequencing project: providing services to taxonomists for standard genome sequencing and annotation.</title>
        <authorList>
            <consortium name="The Broad Institute Genomics Platform"/>
            <consortium name="The Broad Institute Genome Sequencing Center for Infectious Disease"/>
            <person name="Wu L."/>
            <person name="Ma J."/>
        </authorList>
    </citation>
    <scope>NUCLEOTIDE SEQUENCE [LARGE SCALE GENOMIC DNA]</scope>
    <source>
        <strain evidence="3">KCTC 12848</strain>
    </source>
</reference>
<keyword evidence="3" id="KW-1185">Reference proteome</keyword>
<protein>
    <submittedName>
        <fullName evidence="2">Uncharacterized protein</fullName>
    </submittedName>
</protein>
<evidence type="ECO:0000313" key="2">
    <source>
        <dbReference type="EMBL" id="MFC5055949.1"/>
    </source>
</evidence>
<keyword evidence="1" id="KW-0472">Membrane</keyword>
<dbReference type="RefSeq" id="WP_344039769.1">
    <property type="nucleotide sequence ID" value="NZ_BAAAKE010000018.1"/>
</dbReference>
<evidence type="ECO:0000313" key="3">
    <source>
        <dbReference type="Proteomes" id="UP001595833"/>
    </source>
</evidence>
<keyword evidence="1" id="KW-1133">Transmembrane helix</keyword>